<dbReference type="EMBL" id="CP025958">
    <property type="protein sequence ID" value="AWM38238.1"/>
    <property type="molecule type" value="Genomic_DNA"/>
</dbReference>
<proteinExistence type="predicted"/>
<dbReference type="Proteomes" id="UP000245802">
    <property type="component" value="Chromosome"/>
</dbReference>
<protein>
    <submittedName>
        <fullName evidence="1">Uncharacterized protein</fullName>
    </submittedName>
</protein>
<accession>A0A2Z3GXV9</accession>
<evidence type="ECO:0000313" key="2">
    <source>
        <dbReference type="Proteomes" id="UP000245802"/>
    </source>
</evidence>
<dbReference type="RefSeq" id="WP_010042690.1">
    <property type="nucleotide sequence ID" value="NZ_CP025958.1"/>
</dbReference>
<keyword evidence="2" id="KW-1185">Reference proteome</keyword>
<evidence type="ECO:0000313" key="1">
    <source>
        <dbReference type="EMBL" id="AWM38238.1"/>
    </source>
</evidence>
<dbReference type="KEGG" id="gog:C1280_15415"/>
<gene>
    <name evidence="1" type="ORF">C1280_15415</name>
</gene>
<dbReference type="OrthoDB" id="5861954at2"/>
<organism evidence="1 2">
    <name type="scientific">Gemmata obscuriglobus</name>
    <dbReference type="NCBI Taxonomy" id="114"/>
    <lineage>
        <taxon>Bacteria</taxon>
        <taxon>Pseudomonadati</taxon>
        <taxon>Planctomycetota</taxon>
        <taxon>Planctomycetia</taxon>
        <taxon>Gemmatales</taxon>
        <taxon>Gemmataceae</taxon>
        <taxon>Gemmata</taxon>
    </lineage>
</organism>
<dbReference type="AlphaFoldDB" id="A0A2Z3GXV9"/>
<sequence>MRHYRLNSLHERNGRLYLREEPFSGVAYEVIGDQVVANYLVSDGVRGGPAADWTSDRPRVLYQAIVPVTPDEIDDQHPEVGEYFGGALFDGVSYLFDEDTGMLLEETDFDPDKGPSRA</sequence>
<name>A0A2Z3GXV9_9BACT</name>
<reference evidence="1 2" key="1">
    <citation type="submission" date="2018-01" db="EMBL/GenBank/DDBJ databases">
        <title>G. obscuriglobus.</title>
        <authorList>
            <person name="Franke J."/>
            <person name="Blomberg W."/>
            <person name="Selmecki A."/>
        </authorList>
    </citation>
    <scope>NUCLEOTIDE SEQUENCE [LARGE SCALE GENOMIC DNA]</scope>
    <source>
        <strain evidence="1 2">DSM 5831</strain>
    </source>
</reference>